<evidence type="ECO:0000313" key="2">
    <source>
        <dbReference type="Proteomes" id="UP000635628"/>
    </source>
</evidence>
<name>A0ACA8ZPI1_9GAMM</name>
<proteinExistence type="predicted"/>
<keyword evidence="1" id="KW-0326">Glycosidase</keyword>
<reference evidence="1" key="1">
    <citation type="submission" date="2020-05" db="EMBL/GenBank/DDBJ databases">
        <authorList>
            <person name="Petersen J."/>
            <person name="Sayavedra L."/>
        </authorList>
    </citation>
    <scope>NUCLEOTIDE SEQUENCE</scope>
    <source>
        <strain evidence="1">B azoricus SOX Menez Gwen</strain>
    </source>
</reference>
<accession>A0ACA8ZPI1</accession>
<organism evidence="1 2">
    <name type="scientific">Bathymodiolus azoricus thioautotrophic gill symbiont</name>
    <dbReference type="NCBI Taxonomy" id="235205"/>
    <lineage>
        <taxon>Bacteria</taxon>
        <taxon>Pseudomonadati</taxon>
        <taxon>Pseudomonadota</taxon>
        <taxon>Gammaproteobacteria</taxon>
        <taxon>sulfur-oxidizing symbionts</taxon>
    </lineage>
</organism>
<sequence>MPNKKRCSWVNIENKLHIKYHDEEWGQPVHNDKILFEMLILEGAQAGLSWEIVLNKRNNYKKAFDNFDPQKIAKYDDEKQNELLQNKGIIRNKLKIKSAIQNAKVFLKIKKEFGSFDKYIWNFVNYKPIHNKFKSFSDLPANTKLSDKISIDLKKQGMNFVGSTIIYAYMQSIGIVNDHEISCFKHVRK</sequence>
<dbReference type="EC" id="3.2.2.20" evidence="1"/>
<keyword evidence="1" id="KW-0378">Hydrolase</keyword>
<dbReference type="EMBL" id="CAESAP020000128">
    <property type="protein sequence ID" value="CAB5497993.1"/>
    <property type="molecule type" value="Genomic_DNA"/>
</dbReference>
<evidence type="ECO:0000313" key="1">
    <source>
        <dbReference type="EMBL" id="CAB5497993.1"/>
    </source>
</evidence>
<gene>
    <name evidence="1" type="ORF">AZO1586R_691</name>
</gene>
<comment type="caution">
    <text evidence="1">The sequence shown here is derived from an EMBL/GenBank/DDBJ whole genome shotgun (WGS) entry which is preliminary data.</text>
</comment>
<protein>
    <submittedName>
        <fullName evidence="1">DNA-3-methyladenine glycosylase (EC)</fullName>
        <ecNumber evidence="1">3.2.2.20</ecNumber>
    </submittedName>
</protein>
<keyword evidence="2" id="KW-1185">Reference proteome</keyword>
<dbReference type="Proteomes" id="UP000635628">
    <property type="component" value="Unassembled WGS sequence"/>
</dbReference>